<reference evidence="1 2" key="1">
    <citation type="journal article" date="2016" name="Genome Announc.">
        <title>Complete Genome Sequence of Methylobacterium populi P-1M, Isolated from Pink-Pigmented Household Biofilm.</title>
        <authorList>
            <person name="Morohoshi T."/>
            <person name="Ikeda T."/>
        </authorList>
    </citation>
    <scope>NUCLEOTIDE SEQUENCE [LARGE SCALE GENOMIC DNA]</scope>
    <source>
        <strain evidence="1 2">P-1M</strain>
    </source>
</reference>
<proteinExistence type="predicted"/>
<dbReference type="EMBL" id="AP014809">
    <property type="protein sequence ID" value="BAU93361.1"/>
    <property type="molecule type" value="Genomic_DNA"/>
</dbReference>
<gene>
    <name evidence="1" type="ORF">MPPM_4756</name>
</gene>
<organism evidence="1 2">
    <name type="scientific">Methylorubrum populi</name>
    <dbReference type="NCBI Taxonomy" id="223967"/>
    <lineage>
        <taxon>Bacteria</taxon>
        <taxon>Pseudomonadati</taxon>
        <taxon>Pseudomonadota</taxon>
        <taxon>Alphaproteobacteria</taxon>
        <taxon>Hyphomicrobiales</taxon>
        <taxon>Methylobacteriaceae</taxon>
        <taxon>Methylorubrum</taxon>
    </lineage>
</organism>
<dbReference type="Proteomes" id="UP000218288">
    <property type="component" value="Chromosome"/>
</dbReference>
<sequence length="141" mass="15270">MQTFAHVVDGTVREILTVEDGLKPGEDVFRPEFAAALVACNDSVAEGDLYAKGKFKKPPPQPDPVPPSISAAQAKIQLRRSDLREKVEAAIAKADDDVKDWYALAGTWERNNAYVTAIGELVDLDSAAIDDLFRQAVTIGS</sequence>
<dbReference type="OrthoDB" id="8006128at2"/>
<dbReference type="AlphaFoldDB" id="A0A160PLW2"/>
<evidence type="ECO:0000313" key="2">
    <source>
        <dbReference type="Proteomes" id="UP000218288"/>
    </source>
</evidence>
<protein>
    <submittedName>
        <fullName evidence="1">Uncharacterized protein</fullName>
    </submittedName>
</protein>
<name>A0A160PLW2_9HYPH</name>
<accession>A0A160PLW2</accession>
<dbReference type="RefSeq" id="WP_096487108.1">
    <property type="nucleotide sequence ID" value="NZ_AP014809.1"/>
</dbReference>
<evidence type="ECO:0000313" key="1">
    <source>
        <dbReference type="EMBL" id="BAU93361.1"/>
    </source>
</evidence>